<evidence type="ECO:0000256" key="6">
    <source>
        <dbReference type="ARBA" id="ARBA00022835"/>
    </source>
</evidence>
<name>A0A9W4XP74_9PLEO</name>
<keyword evidence="6" id="KW-0271">Exosome</keyword>
<evidence type="ECO:0000256" key="5">
    <source>
        <dbReference type="ARBA" id="ARBA00022552"/>
    </source>
</evidence>
<keyword evidence="7" id="KW-0694">RNA-binding</keyword>
<evidence type="ECO:0000256" key="8">
    <source>
        <dbReference type="ARBA" id="ARBA00023242"/>
    </source>
</evidence>
<dbReference type="Gene3D" id="3.30.230.70">
    <property type="entry name" value="GHMP Kinase, N-terminal domain"/>
    <property type="match status" value="1"/>
</dbReference>
<sequence>MASTTEAAHPASLSLPRPIFAAVSPHPFLQAHLSASKSRQRANGRTAHEFRAPLVNTGSLTHCNGSAVVRLGNTSVVCGVRGELLKAEDAQGYTYTPPSNGDNDDTEEDDLEEERKELSTLRLLVPNVELSTGSTPAYIPGNAPSSTAQTLLTRLHSLLHSTSLIRARDLRITYTPPSFSDPSVPVEEQEQADDELKAYWTLYIDIFFISIDGSAFDAAWLALLAALQNTRLPAASWDPDFETVLCDDDPKKARALALRGLPVPASFAVFEGRGDWDESGDDKDVEDSWVLSDPDAFEEGVCREAVCLVVDCGGTGKRGSATDAVVRRVEKNGGAVVGRGEMRSLVMRAAERWEAVKKALASV</sequence>
<dbReference type="GO" id="GO:0071028">
    <property type="term" value="P:nuclear mRNA surveillance"/>
    <property type="evidence" value="ECO:0007669"/>
    <property type="project" value="TreeGrafter"/>
</dbReference>
<feature type="domain" description="Exoribonuclease phosphorolytic" evidence="11">
    <location>
        <begin position="49"/>
        <end position="233"/>
    </location>
</feature>
<dbReference type="GO" id="GO:0000176">
    <property type="term" value="C:nuclear exosome (RNase complex)"/>
    <property type="evidence" value="ECO:0007669"/>
    <property type="project" value="TreeGrafter"/>
</dbReference>
<dbReference type="GO" id="GO:0000467">
    <property type="term" value="P:exonucleolytic trimming to generate mature 3'-end of 5.8S rRNA from tricistronic rRNA transcript (SSU-rRNA, 5.8S rRNA, LSU-rRNA)"/>
    <property type="evidence" value="ECO:0007669"/>
    <property type="project" value="TreeGrafter"/>
</dbReference>
<dbReference type="PANTHER" id="PTHR11097:SF9">
    <property type="entry name" value="EXOSOME COMPLEX COMPONENT RRP43"/>
    <property type="match status" value="1"/>
</dbReference>
<gene>
    <name evidence="12" type="ORF">PDIGIT_LOCUS12380</name>
</gene>
<dbReference type="InterPro" id="IPR001247">
    <property type="entry name" value="ExoRNase_PH_dom1"/>
</dbReference>
<organism evidence="12 13">
    <name type="scientific">Periconia digitata</name>
    <dbReference type="NCBI Taxonomy" id="1303443"/>
    <lineage>
        <taxon>Eukaryota</taxon>
        <taxon>Fungi</taxon>
        <taxon>Dikarya</taxon>
        <taxon>Ascomycota</taxon>
        <taxon>Pezizomycotina</taxon>
        <taxon>Dothideomycetes</taxon>
        <taxon>Pleosporomycetidae</taxon>
        <taxon>Pleosporales</taxon>
        <taxon>Massarineae</taxon>
        <taxon>Periconiaceae</taxon>
        <taxon>Periconia</taxon>
    </lineage>
</organism>
<dbReference type="EMBL" id="CAOQHR010000009">
    <property type="protein sequence ID" value="CAI6339229.1"/>
    <property type="molecule type" value="Genomic_DNA"/>
</dbReference>
<evidence type="ECO:0000256" key="7">
    <source>
        <dbReference type="ARBA" id="ARBA00022884"/>
    </source>
</evidence>
<dbReference type="Pfam" id="PF01138">
    <property type="entry name" value="RNase_PH"/>
    <property type="match status" value="1"/>
</dbReference>
<dbReference type="PANTHER" id="PTHR11097">
    <property type="entry name" value="EXOSOME COMPLEX EXONUCLEASE RIBOSOMAL RNA PROCESSING PROTEIN"/>
    <property type="match status" value="1"/>
</dbReference>
<dbReference type="SUPFAM" id="SSF54211">
    <property type="entry name" value="Ribosomal protein S5 domain 2-like"/>
    <property type="match status" value="1"/>
</dbReference>
<dbReference type="GO" id="GO:0035925">
    <property type="term" value="F:mRNA 3'-UTR AU-rich region binding"/>
    <property type="evidence" value="ECO:0007669"/>
    <property type="project" value="TreeGrafter"/>
</dbReference>
<dbReference type="GO" id="GO:0000177">
    <property type="term" value="C:cytoplasmic exosome (RNase complex)"/>
    <property type="evidence" value="ECO:0007669"/>
    <property type="project" value="TreeGrafter"/>
</dbReference>
<dbReference type="SUPFAM" id="SSF55666">
    <property type="entry name" value="Ribonuclease PH domain 2-like"/>
    <property type="match status" value="1"/>
</dbReference>
<dbReference type="AlphaFoldDB" id="A0A9W4XP74"/>
<dbReference type="GO" id="GO:0034475">
    <property type="term" value="P:U4 snRNA 3'-end processing"/>
    <property type="evidence" value="ECO:0007669"/>
    <property type="project" value="TreeGrafter"/>
</dbReference>
<evidence type="ECO:0000313" key="13">
    <source>
        <dbReference type="Proteomes" id="UP001152607"/>
    </source>
</evidence>
<evidence type="ECO:0000256" key="2">
    <source>
        <dbReference type="ARBA" id="ARBA00004604"/>
    </source>
</evidence>
<evidence type="ECO:0000313" key="12">
    <source>
        <dbReference type="EMBL" id="CAI6339229.1"/>
    </source>
</evidence>
<dbReference type="GO" id="GO:0071038">
    <property type="term" value="P:TRAMP-dependent tRNA surveillance pathway"/>
    <property type="evidence" value="ECO:0007669"/>
    <property type="project" value="TreeGrafter"/>
</dbReference>
<comment type="similarity">
    <text evidence="3">Belongs to the RNase PH family.</text>
</comment>
<reference evidence="12" key="1">
    <citation type="submission" date="2023-01" db="EMBL/GenBank/DDBJ databases">
        <authorList>
            <person name="Van Ghelder C."/>
            <person name="Rancurel C."/>
        </authorList>
    </citation>
    <scope>NUCLEOTIDE SEQUENCE</scope>
    <source>
        <strain evidence="12">CNCM I-4278</strain>
    </source>
</reference>
<keyword evidence="5" id="KW-0698">rRNA processing</keyword>
<dbReference type="InterPro" id="IPR050590">
    <property type="entry name" value="Exosome_comp_Rrp42_subfam"/>
</dbReference>
<dbReference type="GO" id="GO:0034473">
    <property type="term" value="P:U1 snRNA 3'-end processing"/>
    <property type="evidence" value="ECO:0007669"/>
    <property type="project" value="TreeGrafter"/>
</dbReference>
<evidence type="ECO:0000256" key="1">
    <source>
        <dbReference type="ARBA" id="ARBA00004496"/>
    </source>
</evidence>
<dbReference type="InterPro" id="IPR020568">
    <property type="entry name" value="Ribosomal_Su5_D2-typ_SF"/>
</dbReference>
<evidence type="ECO:0000256" key="3">
    <source>
        <dbReference type="ARBA" id="ARBA00006678"/>
    </source>
</evidence>
<dbReference type="GO" id="GO:0016075">
    <property type="term" value="P:rRNA catabolic process"/>
    <property type="evidence" value="ECO:0007669"/>
    <property type="project" value="TreeGrafter"/>
</dbReference>
<feature type="compositionally biased region" description="Acidic residues" evidence="10">
    <location>
        <begin position="102"/>
        <end position="112"/>
    </location>
</feature>
<feature type="region of interest" description="Disordered" evidence="10">
    <location>
        <begin position="89"/>
        <end position="114"/>
    </location>
</feature>
<evidence type="ECO:0000256" key="9">
    <source>
        <dbReference type="ARBA" id="ARBA00030617"/>
    </source>
</evidence>
<comment type="subcellular location">
    <subcellularLocation>
        <location evidence="1">Cytoplasm</location>
    </subcellularLocation>
    <subcellularLocation>
        <location evidence="2">Nucleus</location>
        <location evidence="2">Nucleolus</location>
    </subcellularLocation>
</comment>
<dbReference type="GO" id="GO:0005730">
    <property type="term" value="C:nucleolus"/>
    <property type="evidence" value="ECO:0007669"/>
    <property type="project" value="UniProtKB-SubCell"/>
</dbReference>
<dbReference type="InterPro" id="IPR027408">
    <property type="entry name" value="PNPase/RNase_PH_dom_sf"/>
</dbReference>
<protein>
    <recommendedName>
        <fullName evidence="9">Ribosomal RNA-processing protein 43</fullName>
    </recommendedName>
</protein>
<dbReference type="InterPro" id="IPR036345">
    <property type="entry name" value="ExoRNase_PH_dom2_sf"/>
</dbReference>
<comment type="caution">
    <text evidence="12">The sequence shown here is derived from an EMBL/GenBank/DDBJ whole genome shotgun (WGS) entry which is preliminary data.</text>
</comment>
<keyword evidence="8" id="KW-0539">Nucleus</keyword>
<evidence type="ECO:0000259" key="11">
    <source>
        <dbReference type="Pfam" id="PF01138"/>
    </source>
</evidence>
<dbReference type="GO" id="GO:0071035">
    <property type="term" value="P:nuclear polyadenylation-dependent rRNA catabolic process"/>
    <property type="evidence" value="ECO:0007669"/>
    <property type="project" value="TreeGrafter"/>
</dbReference>
<proteinExistence type="inferred from homology"/>
<dbReference type="OrthoDB" id="45882at2759"/>
<accession>A0A9W4XP74</accession>
<dbReference type="GO" id="GO:0034476">
    <property type="term" value="P:U5 snRNA 3'-end processing"/>
    <property type="evidence" value="ECO:0007669"/>
    <property type="project" value="TreeGrafter"/>
</dbReference>
<evidence type="ECO:0000256" key="10">
    <source>
        <dbReference type="SAM" id="MobiDB-lite"/>
    </source>
</evidence>
<keyword evidence="13" id="KW-1185">Reference proteome</keyword>
<keyword evidence="4" id="KW-0963">Cytoplasm</keyword>
<dbReference type="Proteomes" id="UP001152607">
    <property type="component" value="Unassembled WGS sequence"/>
</dbReference>
<evidence type="ECO:0000256" key="4">
    <source>
        <dbReference type="ARBA" id="ARBA00022490"/>
    </source>
</evidence>